<evidence type="ECO:0000259" key="1">
    <source>
        <dbReference type="Pfam" id="PF01261"/>
    </source>
</evidence>
<dbReference type="Proteomes" id="UP000610760">
    <property type="component" value="Unassembled WGS sequence"/>
</dbReference>
<keyword evidence="3" id="KW-1185">Reference proteome</keyword>
<organism evidence="2 3">
    <name type="scientific">Fumia xinanensis</name>
    <dbReference type="NCBI Taxonomy" id="2763659"/>
    <lineage>
        <taxon>Bacteria</taxon>
        <taxon>Bacillati</taxon>
        <taxon>Bacillota</taxon>
        <taxon>Clostridia</taxon>
        <taxon>Eubacteriales</taxon>
        <taxon>Oscillospiraceae</taxon>
        <taxon>Fumia</taxon>
    </lineage>
</organism>
<evidence type="ECO:0000313" key="2">
    <source>
        <dbReference type="EMBL" id="MBC8559629.1"/>
    </source>
</evidence>
<evidence type="ECO:0000313" key="3">
    <source>
        <dbReference type="Proteomes" id="UP000610760"/>
    </source>
</evidence>
<reference evidence="2" key="1">
    <citation type="submission" date="2020-08" db="EMBL/GenBank/DDBJ databases">
        <title>Genome public.</title>
        <authorList>
            <person name="Liu C."/>
            <person name="Sun Q."/>
        </authorList>
    </citation>
    <scope>NUCLEOTIDE SEQUENCE</scope>
    <source>
        <strain evidence="2">NSJ-33</strain>
    </source>
</reference>
<dbReference type="AlphaFoldDB" id="A0A926E3V0"/>
<name>A0A926E3V0_9FIRM</name>
<dbReference type="EMBL" id="JACRSV010000001">
    <property type="protein sequence ID" value="MBC8559629.1"/>
    <property type="molecule type" value="Genomic_DNA"/>
</dbReference>
<dbReference type="Gene3D" id="3.20.20.150">
    <property type="entry name" value="Divalent-metal-dependent TIM barrel enzymes"/>
    <property type="match status" value="1"/>
</dbReference>
<proteinExistence type="predicted"/>
<accession>A0A926E3V0</accession>
<comment type="caution">
    <text evidence="2">The sequence shown here is derived from an EMBL/GenBank/DDBJ whole genome shotgun (WGS) entry which is preliminary data.</text>
</comment>
<dbReference type="InterPro" id="IPR013022">
    <property type="entry name" value="Xyl_isomerase-like_TIM-brl"/>
</dbReference>
<feature type="domain" description="Xylose isomerase-like TIM barrel" evidence="1">
    <location>
        <begin position="25"/>
        <end position="246"/>
    </location>
</feature>
<keyword evidence="2" id="KW-0413">Isomerase</keyword>
<protein>
    <submittedName>
        <fullName evidence="2">Sugar phosphate isomerase/epimerase</fullName>
    </submittedName>
</protein>
<dbReference type="SUPFAM" id="SSF51658">
    <property type="entry name" value="Xylose isomerase-like"/>
    <property type="match status" value="1"/>
</dbReference>
<dbReference type="GO" id="GO:0016853">
    <property type="term" value="F:isomerase activity"/>
    <property type="evidence" value="ECO:0007669"/>
    <property type="project" value="UniProtKB-KW"/>
</dbReference>
<dbReference type="InterPro" id="IPR036237">
    <property type="entry name" value="Xyl_isomerase-like_sf"/>
</dbReference>
<gene>
    <name evidence="2" type="ORF">H8710_06020</name>
</gene>
<dbReference type="PANTHER" id="PTHR12110:SF41">
    <property type="entry name" value="INOSOSE DEHYDRATASE"/>
    <property type="match status" value="1"/>
</dbReference>
<dbReference type="InterPro" id="IPR050312">
    <property type="entry name" value="IolE/XylAMocC-like"/>
</dbReference>
<dbReference type="RefSeq" id="WP_249294519.1">
    <property type="nucleotide sequence ID" value="NZ_JACRSV010000001.1"/>
</dbReference>
<dbReference type="PANTHER" id="PTHR12110">
    <property type="entry name" value="HYDROXYPYRUVATE ISOMERASE"/>
    <property type="match status" value="1"/>
</dbReference>
<sequence length="252" mass="28809">MIVGAQLYTISNFAQDEAGIRTSYQKLSEMGYRAIQYSGLPMIGAEKLKEIVDQNGLYYVVSHIGVERLLHETDAVIQEHRIMGYRDIGIGGCSGRYREDGLNGMRAFIRDMKPAVEKMNAAGMKFHYHNHYQEFERFGGVTPMDLVLGETDWGVILDTYWVQYAGLDSAKTLRQMEGRVQFCHLKDMEISQMEQRMAPVGQGNLDWPEILAVCEETGVQYGLVEQDYTYGRDPFEEMRRSAENLRNMGAQF</sequence>
<dbReference type="Pfam" id="PF01261">
    <property type="entry name" value="AP_endonuc_2"/>
    <property type="match status" value="1"/>
</dbReference>